<dbReference type="PANTHER" id="PTHR12995:SF4">
    <property type="entry name" value="FI21814P1"/>
    <property type="match status" value="1"/>
</dbReference>
<dbReference type="PANTHER" id="PTHR12995">
    <property type="entry name" value="FI21814P1"/>
    <property type="match status" value="1"/>
</dbReference>
<feature type="transmembrane region" description="Helical" evidence="6">
    <location>
        <begin position="560"/>
        <end position="582"/>
    </location>
</feature>
<dbReference type="GO" id="GO:0016020">
    <property type="term" value="C:membrane"/>
    <property type="evidence" value="ECO:0007669"/>
    <property type="project" value="UniProtKB-SubCell"/>
</dbReference>
<keyword evidence="8" id="KW-1185">Reference proteome</keyword>
<evidence type="ECO:0000256" key="3">
    <source>
        <dbReference type="ARBA" id="ARBA00022692"/>
    </source>
</evidence>
<evidence type="ECO:0000313" key="8">
    <source>
        <dbReference type="Proteomes" id="UP000276133"/>
    </source>
</evidence>
<dbReference type="Pfam" id="PF10271">
    <property type="entry name" value="Tmp39"/>
    <property type="match status" value="1"/>
</dbReference>
<proteinExistence type="inferred from homology"/>
<keyword evidence="5 6" id="KW-0472">Membrane</keyword>
<organism evidence="7 8">
    <name type="scientific">Brachionus plicatilis</name>
    <name type="common">Marine rotifer</name>
    <name type="synonym">Brachionus muelleri</name>
    <dbReference type="NCBI Taxonomy" id="10195"/>
    <lineage>
        <taxon>Eukaryota</taxon>
        <taxon>Metazoa</taxon>
        <taxon>Spiralia</taxon>
        <taxon>Gnathifera</taxon>
        <taxon>Rotifera</taxon>
        <taxon>Eurotatoria</taxon>
        <taxon>Monogononta</taxon>
        <taxon>Pseudotrocha</taxon>
        <taxon>Ploima</taxon>
        <taxon>Brachionidae</taxon>
        <taxon>Brachionus</taxon>
    </lineage>
</organism>
<evidence type="ECO:0000256" key="2">
    <source>
        <dbReference type="ARBA" id="ARBA00010737"/>
    </source>
</evidence>
<evidence type="ECO:0000313" key="7">
    <source>
        <dbReference type="EMBL" id="RNA14345.1"/>
    </source>
</evidence>
<dbReference type="STRING" id="10195.A0A3M7QTQ8"/>
<dbReference type="OrthoDB" id="10630522at2759"/>
<dbReference type="CDD" id="cd12215">
    <property type="entry name" value="ChiC_BD"/>
    <property type="match status" value="1"/>
</dbReference>
<dbReference type="EMBL" id="REGN01005208">
    <property type="protein sequence ID" value="RNA14345.1"/>
    <property type="molecule type" value="Genomic_DNA"/>
</dbReference>
<evidence type="ECO:0000256" key="6">
    <source>
        <dbReference type="SAM" id="Phobius"/>
    </source>
</evidence>
<gene>
    <name evidence="7" type="ORF">BpHYR1_011288</name>
</gene>
<keyword evidence="4 6" id="KW-1133">Transmembrane helix</keyword>
<comment type="similarity">
    <text evidence="2">Belongs to the TMEM39 family.</text>
</comment>
<keyword evidence="3 6" id="KW-0812">Transmembrane</keyword>
<reference evidence="7 8" key="1">
    <citation type="journal article" date="2018" name="Sci. Rep.">
        <title>Genomic signatures of local adaptation to the degree of environmental predictability in rotifers.</title>
        <authorList>
            <person name="Franch-Gras L."/>
            <person name="Hahn C."/>
            <person name="Garcia-Roger E.M."/>
            <person name="Carmona M.J."/>
            <person name="Serra M."/>
            <person name="Gomez A."/>
        </authorList>
    </citation>
    <scope>NUCLEOTIDE SEQUENCE [LARGE SCALE GENOMIC DNA]</scope>
    <source>
        <strain evidence="7">HYR1</strain>
    </source>
</reference>
<protein>
    <submittedName>
        <fullName evidence="7">Transmembrane 39A isoform X1</fullName>
    </submittedName>
</protein>
<accession>A0A3M7QTQ8</accession>
<feature type="transmembrane region" description="Helical" evidence="6">
    <location>
        <begin position="588"/>
        <end position="614"/>
    </location>
</feature>
<evidence type="ECO:0000256" key="1">
    <source>
        <dbReference type="ARBA" id="ARBA00004141"/>
    </source>
</evidence>
<name>A0A3M7QTQ8_BRAPC</name>
<comment type="subcellular location">
    <subcellularLocation>
        <location evidence="1">Membrane</location>
        <topology evidence="1">Multi-pass membrane protein</topology>
    </subcellularLocation>
</comment>
<evidence type="ECO:0000256" key="5">
    <source>
        <dbReference type="ARBA" id="ARBA00023136"/>
    </source>
</evidence>
<evidence type="ECO:0000256" key="4">
    <source>
        <dbReference type="ARBA" id="ARBA00022989"/>
    </source>
</evidence>
<dbReference type="AlphaFoldDB" id="A0A3M7QTQ8"/>
<dbReference type="InterPro" id="IPR019397">
    <property type="entry name" value="Uncharacterised_TMEM39"/>
</dbReference>
<feature type="transmembrane region" description="Helical" evidence="6">
    <location>
        <begin position="155"/>
        <end position="172"/>
    </location>
</feature>
<dbReference type="Proteomes" id="UP000276133">
    <property type="component" value="Unassembled WGS sequence"/>
</dbReference>
<sequence>MADTPNDQNNSDSANSKSTRQKFYQVQKDLENYDLLCLSHKEILSGIYDFYMDFSPSVIRKIFLVIFNSNKVFRQILVNFIFYHSIWWSTNSITNNLAINYSLINPYLFAIIVYFNYYEFLINQILLRYVLFYTIKSLHLINHNNLRCLLSRIESFLYFSICLAISIYMKFYLKFSIKLIVLFSGPHLFFMLYNHFDINVTILNFCLFTNELMKPSTESYVRDPEAKPNRPKNTFVYSDCSNMSIDDYLKSKINVPSLLAGRTVSNASGQETSRSFRHSTSRGKNWSKTKIFKFFLIEKVQNIFFYFLKIFKFNFKKFTARIKFLSEVVRSIPRTSQVRISKRNSFNFSQSGAAGSSSALTALTSNNNFVLNTNLINLTRIYYVHHKCQRDASSLREENELLRFEFTTRLKECLMRSIESIYFIFVLTRLCVPQNVNVRSVEYFIYLSLSIISTFISFFTYYIPASFIVSLNRNAEHLGKWVREEREDVKDVKAENFSFSKANAALQPVNKWMSSKIYFRKERVTYDGSVYQAATVSCVAIPGNKRHETFYDLFCSPMRIVTLMFFLQIVFITLLVTLVFLNRRWYSVLINIFELLFNSHTIFIVFRDFFVFYFQKKHLARLSLDIANCDKKNN</sequence>
<comment type="caution">
    <text evidence="7">The sequence shown here is derived from an EMBL/GenBank/DDBJ whole genome shotgun (WGS) entry which is preliminary data.</text>
</comment>
<feature type="transmembrane region" description="Helical" evidence="6">
    <location>
        <begin position="443"/>
        <end position="463"/>
    </location>
</feature>